<evidence type="ECO:0000313" key="6">
    <source>
        <dbReference type="Proteomes" id="UP000638353"/>
    </source>
</evidence>
<evidence type="ECO:0000256" key="3">
    <source>
        <dbReference type="ARBA" id="ARBA00023163"/>
    </source>
</evidence>
<keyword evidence="3" id="KW-0804">Transcription</keyword>
<comment type="caution">
    <text evidence="5">The sequence shown here is derived from an EMBL/GenBank/DDBJ whole genome shotgun (WGS) entry which is preliminary data.</text>
</comment>
<protein>
    <submittedName>
        <fullName evidence="5">AraC family transcriptional regulator</fullName>
    </submittedName>
</protein>
<dbReference type="Proteomes" id="UP000638353">
    <property type="component" value="Unassembled WGS sequence"/>
</dbReference>
<evidence type="ECO:0000313" key="5">
    <source>
        <dbReference type="EMBL" id="GHC97127.1"/>
    </source>
</evidence>
<evidence type="ECO:0000256" key="1">
    <source>
        <dbReference type="ARBA" id="ARBA00023015"/>
    </source>
</evidence>
<dbReference type="GO" id="GO:0003700">
    <property type="term" value="F:DNA-binding transcription factor activity"/>
    <property type="evidence" value="ECO:0007669"/>
    <property type="project" value="InterPro"/>
</dbReference>
<organism evidence="5 6">
    <name type="scientific">Streptomyces finlayi</name>
    <dbReference type="NCBI Taxonomy" id="67296"/>
    <lineage>
        <taxon>Bacteria</taxon>
        <taxon>Bacillati</taxon>
        <taxon>Actinomycetota</taxon>
        <taxon>Actinomycetes</taxon>
        <taxon>Kitasatosporales</taxon>
        <taxon>Streptomycetaceae</taxon>
        <taxon>Streptomyces</taxon>
    </lineage>
</organism>
<gene>
    <name evidence="5" type="ORF">GCM10010334_38130</name>
</gene>
<dbReference type="Pfam" id="PF12833">
    <property type="entry name" value="HTH_18"/>
    <property type="match status" value="1"/>
</dbReference>
<reference evidence="5" key="2">
    <citation type="submission" date="2020-09" db="EMBL/GenBank/DDBJ databases">
        <authorList>
            <person name="Sun Q."/>
            <person name="Ohkuma M."/>
        </authorList>
    </citation>
    <scope>NUCLEOTIDE SEQUENCE</scope>
    <source>
        <strain evidence="5">JCM 4637</strain>
    </source>
</reference>
<dbReference type="InterPro" id="IPR018060">
    <property type="entry name" value="HTH_AraC"/>
</dbReference>
<dbReference type="PANTHER" id="PTHR46796">
    <property type="entry name" value="HTH-TYPE TRANSCRIPTIONAL ACTIVATOR RHAS-RELATED"/>
    <property type="match status" value="1"/>
</dbReference>
<reference evidence="5" key="1">
    <citation type="journal article" date="2014" name="Int. J. Syst. Evol. Microbiol.">
        <title>Complete genome sequence of Corynebacterium casei LMG S-19264T (=DSM 44701T), isolated from a smear-ripened cheese.</title>
        <authorList>
            <consortium name="US DOE Joint Genome Institute (JGI-PGF)"/>
            <person name="Walter F."/>
            <person name="Albersmeier A."/>
            <person name="Kalinowski J."/>
            <person name="Ruckert C."/>
        </authorList>
    </citation>
    <scope>NUCLEOTIDE SEQUENCE</scope>
    <source>
        <strain evidence="5">JCM 4637</strain>
    </source>
</reference>
<evidence type="ECO:0000259" key="4">
    <source>
        <dbReference type="PROSITE" id="PS01124"/>
    </source>
</evidence>
<evidence type="ECO:0000256" key="2">
    <source>
        <dbReference type="ARBA" id="ARBA00023125"/>
    </source>
</evidence>
<keyword evidence="1" id="KW-0805">Transcription regulation</keyword>
<dbReference type="PROSITE" id="PS01124">
    <property type="entry name" value="HTH_ARAC_FAMILY_2"/>
    <property type="match status" value="1"/>
</dbReference>
<dbReference type="InterPro" id="IPR009057">
    <property type="entry name" value="Homeodomain-like_sf"/>
</dbReference>
<sequence>MRGCDVTLWEGPTMPVERLTHLDRDGLHVAGVRCEDPGCGWTEPRTAGVFGLVLVRQGVFSSRVDGVVRLVDTASVFVERAGREQQFAHPQGADAYTEIVVDEPELAELLGGDPHVPEGLAYCTPDVAFAHRMLLGRATAGADSFELAERCTDLTVRILTQLAPERLASGLPRTAAARAALVDAARGALAQDLGLGLDALGREVGCSPHHLSRIFRAGTGVPLARYRNRLRVARVLERIAEGESDLGALAVESGFSDQSHMTRVVREAAGVPPGRVRSLLRGA</sequence>
<dbReference type="InterPro" id="IPR050204">
    <property type="entry name" value="AraC_XylS_family_regulators"/>
</dbReference>
<dbReference type="SMART" id="SM00342">
    <property type="entry name" value="HTH_ARAC"/>
    <property type="match status" value="1"/>
</dbReference>
<dbReference type="AlphaFoldDB" id="A0A919CAS6"/>
<name>A0A919CAS6_9ACTN</name>
<dbReference type="Gene3D" id="1.10.10.60">
    <property type="entry name" value="Homeodomain-like"/>
    <property type="match status" value="1"/>
</dbReference>
<proteinExistence type="predicted"/>
<feature type="domain" description="HTH araC/xylS-type" evidence="4">
    <location>
        <begin position="179"/>
        <end position="279"/>
    </location>
</feature>
<dbReference type="GO" id="GO:0043565">
    <property type="term" value="F:sequence-specific DNA binding"/>
    <property type="evidence" value="ECO:0007669"/>
    <property type="project" value="InterPro"/>
</dbReference>
<keyword evidence="2" id="KW-0238">DNA-binding</keyword>
<accession>A0A919CAS6</accession>
<dbReference type="SUPFAM" id="SSF46689">
    <property type="entry name" value="Homeodomain-like"/>
    <property type="match status" value="1"/>
</dbReference>
<dbReference type="EMBL" id="BMVC01000007">
    <property type="protein sequence ID" value="GHC97127.1"/>
    <property type="molecule type" value="Genomic_DNA"/>
</dbReference>